<dbReference type="Proteomes" id="UP001236415">
    <property type="component" value="Chromosome"/>
</dbReference>
<dbReference type="RefSeq" id="WP_285749316.1">
    <property type="nucleotide sequence ID" value="NZ_CP127162.1"/>
</dbReference>
<name>A0ABY8X8W8_9BACL</name>
<dbReference type="EMBL" id="CP127162">
    <property type="protein sequence ID" value="WIV21513.1"/>
    <property type="molecule type" value="Genomic_DNA"/>
</dbReference>
<reference evidence="1 2" key="1">
    <citation type="submission" date="2023-06" db="EMBL/GenBank/DDBJ databases">
        <title>Paenibacillus polygonum sp. nov., an endophytic bacterium, isolated from Polygonum lapathifolium L. in Nanji Wetland National Nature Reserve, South of Poyang Lake, Jiangxi Province, China.</title>
        <authorList>
            <person name="Yu Z."/>
        </authorList>
    </citation>
    <scope>NUCLEOTIDE SEQUENCE [LARGE SCALE GENOMIC DNA]</scope>
    <source>
        <strain evidence="1 2">C31</strain>
    </source>
</reference>
<accession>A0ABY8X8W8</accession>
<organism evidence="1 2">
    <name type="scientific">Paenibacillus polygoni</name>
    <dbReference type="NCBI Taxonomy" id="3050112"/>
    <lineage>
        <taxon>Bacteria</taxon>
        <taxon>Bacillati</taxon>
        <taxon>Bacillota</taxon>
        <taxon>Bacilli</taxon>
        <taxon>Bacillales</taxon>
        <taxon>Paenibacillaceae</taxon>
        <taxon>Paenibacillus</taxon>
    </lineage>
</organism>
<evidence type="ECO:0000313" key="2">
    <source>
        <dbReference type="Proteomes" id="UP001236415"/>
    </source>
</evidence>
<proteinExistence type="predicted"/>
<sequence>MNTISKEIQDLSITSLESTMNKLTNAYNTMTEKGSSTALVKKRLNAVKIGLESLKGVWNKESFNYNEEIIMTSKEVLQGILPSIEKQIAKAKKGSSQKTLNERRLTALILAIKSLENRLM</sequence>
<gene>
    <name evidence="1" type="ORF">QPK24_13640</name>
</gene>
<evidence type="ECO:0000313" key="1">
    <source>
        <dbReference type="EMBL" id="WIV21513.1"/>
    </source>
</evidence>
<keyword evidence="2" id="KW-1185">Reference proteome</keyword>
<protein>
    <submittedName>
        <fullName evidence="1">Uncharacterized protein</fullName>
    </submittedName>
</protein>